<dbReference type="EMBL" id="BAABIQ010000042">
    <property type="protein sequence ID" value="GAA4802142.1"/>
    <property type="molecule type" value="Genomic_DNA"/>
</dbReference>
<evidence type="ECO:0000313" key="1">
    <source>
        <dbReference type="EMBL" id="GAA4802142.1"/>
    </source>
</evidence>
<comment type="caution">
    <text evidence="1">The sequence shown here is derived from an EMBL/GenBank/DDBJ whole genome shotgun (WGS) entry which is preliminary data.</text>
</comment>
<reference evidence="2" key="1">
    <citation type="journal article" date="2019" name="Int. J. Syst. Evol. Microbiol.">
        <title>The Global Catalogue of Microorganisms (GCM) 10K type strain sequencing project: providing services to taxonomists for standard genome sequencing and annotation.</title>
        <authorList>
            <consortium name="The Broad Institute Genomics Platform"/>
            <consortium name="The Broad Institute Genome Sequencing Center for Infectious Disease"/>
            <person name="Wu L."/>
            <person name="Ma J."/>
        </authorList>
    </citation>
    <scope>NUCLEOTIDE SEQUENCE [LARGE SCALE GENOMIC DNA]</scope>
    <source>
        <strain evidence="2">JCM 18200</strain>
    </source>
</reference>
<keyword evidence="2" id="KW-1185">Reference proteome</keyword>
<gene>
    <name evidence="1" type="ORF">GCM10023231_33850</name>
</gene>
<dbReference type="Pfam" id="PF19781">
    <property type="entry name" value="DUF6266"/>
    <property type="match status" value="1"/>
</dbReference>
<sequence length="214" mass="23927">MGIINQGINGSFRGKAGSVIGSGWKKIDYIKGRPRRYKNKGNPSAAQSLQQKKFTLLNQFFKPVSHILTIGFGSALQKSTARNAAFRYNYDHAFLFAGEEPSLNYSALKFSHGSLFPPGQEKAVMLNGEIKITWNTKTYGLSGGLDDEVHIILYIPSIDQFVLVRPTALRYSGEASFAMENFGEKGELIHLWMFLCDSQRKRVSPTVYLAVQHD</sequence>
<dbReference type="Proteomes" id="UP001501411">
    <property type="component" value="Unassembled WGS sequence"/>
</dbReference>
<proteinExistence type="predicted"/>
<evidence type="ECO:0000313" key="2">
    <source>
        <dbReference type="Proteomes" id="UP001501411"/>
    </source>
</evidence>
<name>A0ABP9C2K2_9SPHI</name>
<dbReference type="RefSeq" id="WP_345233519.1">
    <property type="nucleotide sequence ID" value="NZ_BAABIQ010000042.1"/>
</dbReference>
<accession>A0ABP9C2K2</accession>
<dbReference type="InterPro" id="IPR046233">
    <property type="entry name" value="DUF6266"/>
</dbReference>
<organism evidence="1 2">
    <name type="scientific">Olivibacter ginsenosidimutans</name>
    <dbReference type="NCBI Taxonomy" id="1176537"/>
    <lineage>
        <taxon>Bacteria</taxon>
        <taxon>Pseudomonadati</taxon>
        <taxon>Bacteroidota</taxon>
        <taxon>Sphingobacteriia</taxon>
        <taxon>Sphingobacteriales</taxon>
        <taxon>Sphingobacteriaceae</taxon>
        <taxon>Olivibacter</taxon>
    </lineage>
</organism>
<protein>
    <submittedName>
        <fullName evidence="1">Uncharacterized protein</fullName>
    </submittedName>
</protein>